<sequence length="425" mass="47801">MDYEFRVYDLWLCKSRPAAALDPPKICTAEDQKKKDDEDLGDDFVPYSGRRTLLAWLIDSGAVQLSEKCQIDAWNRQVESEQIVFHSVDVNGNDPNDDTCGICGDGGDLICCDSCPSTFHQSCLNIEFLPAGDWHCPNCICKFCSNGSCIAQEDEITDCALLTCSLFEKRYHKLCIEVKDEIHIDSNSLVLPFCGQTCRELSNIGFKKLYKCLMNIFLQDAIEECRKLCGGHGYLSNNGLPELFAVYIPTCTYEGDNVVLLLQVAIFLMKTVSQLGSGKKPVGTTAYMGRAEHLMQCRCEVERAEDWLKPSVILEAFEVRAFRMSIACAKNLSKFSNPEDGFSELSPDLLEAAIAHCQLIVVSNQIRLALIDFLRGLVEFDPAKRWSPFQASKHLFVTGEPFTRPYRPPPETPHLVRDLRMQLCN</sequence>
<keyword evidence="1" id="KW-0479">Metal-binding</keyword>
<dbReference type="InterPro" id="IPR013083">
    <property type="entry name" value="Znf_RING/FYVE/PHD"/>
</dbReference>
<dbReference type="SMART" id="SM00249">
    <property type="entry name" value="PHD"/>
    <property type="match status" value="1"/>
</dbReference>
<evidence type="ECO:0000256" key="1">
    <source>
        <dbReference type="ARBA" id="ARBA00022723"/>
    </source>
</evidence>
<dbReference type="SUPFAM" id="SSF57903">
    <property type="entry name" value="FYVE/PHD zinc finger"/>
    <property type="match status" value="1"/>
</dbReference>
<dbReference type="PANTHER" id="PTHR46508">
    <property type="entry name" value="PHD FINGER FAMILY PROTEIN"/>
    <property type="match status" value="1"/>
</dbReference>
<feature type="domain" description="PHD-type" evidence="5">
    <location>
        <begin position="97"/>
        <end position="142"/>
    </location>
</feature>
<dbReference type="InterPro" id="IPR001965">
    <property type="entry name" value="Znf_PHD"/>
</dbReference>
<dbReference type="AlphaFoldDB" id="A0A5D2F8Z9"/>
<dbReference type="Pfam" id="PF22924">
    <property type="entry name" value="ACOX_C_alpha1"/>
    <property type="match status" value="1"/>
</dbReference>
<evidence type="ECO:0000256" key="3">
    <source>
        <dbReference type="ARBA" id="ARBA00022833"/>
    </source>
</evidence>
<dbReference type="PROSITE" id="PS01359">
    <property type="entry name" value="ZF_PHD_1"/>
    <property type="match status" value="1"/>
</dbReference>
<dbReference type="Proteomes" id="UP000323506">
    <property type="component" value="Chromosome A09"/>
</dbReference>
<dbReference type="SUPFAM" id="SSF47203">
    <property type="entry name" value="Acyl-CoA dehydrogenase C-terminal domain-like"/>
    <property type="match status" value="2"/>
</dbReference>
<dbReference type="PANTHER" id="PTHR46508:SF3">
    <property type="entry name" value="ACYL-COA N-ACYLTRANSFERASE WITH RING_FYVE_PHD-TYPE ZINC FINGER PROTEIN"/>
    <property type="match status" value="1"/>
</dbReference>
<accession>A0A5D2F8Z9</accession>
<name>A0A5D2F8Z9_GOSDA</name>
<dbReference type="GO" id="GO:0003997">
    <property type="term" value="F:acyl-CoA oxidase activity"/>
    <property type="evidence" value="ECO:0007669"/>
    <property type="project" value="InterPro"/>
</dbReference>
<dbReference type="GO" id="GO:0005777">
    <property type="term" value="C:peroxisome"/>
    <property type="evidence" value="ECO:0007669"/>
    <property type="project" value="InterPro"/>
</dbReference>
<keyword evidence="7" id="KW-1185">Reference proteome</keyword>
<dbReference type="InterPro" id="IPR036250">
    <property type="entry name" value="AcylCo_DH-like_C"/>
</dbReference>
<dbReference type="InterPro" id="IPR019787">
    <property type="entry name" value="Znf_PHD-finger"/>
</dbReference>
<dbReference type="InterPro" id="IPR011011">
    <property type="entry name" value="Znf_FYVE_PHD"/>
</dbReference>
<dbReference type="InterPro" id="IPR055060">
    <property type="entry name" value="ACOX_C_alpha1"/>
</dbReference>
<dbReference type="Gene3D" id="3.30.40.10">
    <property type="entry name" value="Zinc/RING finger domain, C3HC4 (zinc finger)"/>
    <property type="match status" value="1"/>
</dbReference>
<dbReference type="EMBL" id="CM017696">
    <property type="protein sequence ID" value="TYH02534.1"/>
    <property type="molecule type" value="Genomic_DNA"/>
</dbReference>
<evidence type="ECO:0000259" key="5">
    <source>
        <dbReference type="PROSITE" id="PS50016"/>
    </source>
</evidence>
<dbReference type="PROSITE" id="PS50016">
    <property type="entry name" value="ZF_PHD_2"/>
    <property type="match status" value="1"/>
</dbReference>
<evidence type="ECO:0000313" key="7">
    <source>
        <dbReference type="Proteomes" id="UP000323506"/>
    </source>
</evidence>
<dbReference type="Pfam" id="PF01756">
    <property type="entry name" value="ACOX"/>
    <property type="match status" value="1"/>
</dbReference>
<dbReference type="GO" id="GO:0008270">
    <property type="term" value="F:zinc ion binding"/>
    <property type="evidence" value="ECO:0007669"/>
    <property type="project" value="UniProtKB-KW"/>
</dbReference>
<keyword evidence="3" id="KW-0862">Zinc</keyword>
<keyword evidence="2 4" id="KW-0863">Zinc-finger</keyword>
<proteinExistence type="predicted"/>
<dbReference type="GO" id="GO:0006635">
    <property type="term" value="P:fatty acid beta-oxidation"/>
    <property type="evidence" value="ECO:0007669"/>
    <property type="project" value="InterPro"/>
</dbReference>
<evidence type="ECO:0000256" key="4">
    <source>
        <dbReference type="PROSITE-ProRule" id="PRU00146"/>
    </source>
</evidence>
<dbReference type="Gene3D" id="1.20.140.10">
    <property type="entry name" value="Butyryl-CoA Dehydrogenase, subunit A, domain 3"/>
    <property type="match status" value="2"/>
</dbReference>
<evidence type="ECO:0000256" key="2">
    <source>
        <dbReference type="ARBA" id="ARBA00022771"/>
    </source>
</evidence>
<protein>
    <recommendedName>
        <fullName evidence="5">PHD-type domain-containing protein</fullName>
    </recommendedName>
</protein>
<dbReference type="InterPro" id="IPR002655">
    <property type="entry name" value="Acyl-CoA_oxidase_C"/>
</dbReference>
<dbReference type="Pfam" id="PF00628">
    <property type="entry name" value="PHD"/>
    <property type="match status" value="1"/>
</dbReference>
<organism evidence="6 7">
    <name type="scientific">Gossypium darwinii</name>
    <name type="common">Darwin's cotton</name>
    <name type="synonym">Gossypium barbadense var. darwinii</name>
    <dbReference type="NCBI Taxonomy" id="34276"/>
    <lineage>
        <taxon>Eukaryota</taxon>
        <taxon>Viridiplantae</taxon>
        <taxon>Streptophyta</taxon>
        <taxon>Embryophyta</taxon>
        <taxon>Tracheophyta</taxon>
        <taxon>Spermatophyta</taxon>
        <taxon>Magnoliopsida</taxon>
        <taxon>eudicotyledons</taxon>
        <taxon>Gunneridae</taxon>
        <taxon>Pentapetalae</taxon>
        <taxon>rosids</taxon>
        <taxon>malvids</taxon>
        <taxon>Malvales</taxon>
        <taxon>Malvaceae</taxon>
        <taxon>Malvoideae</taxon>
        <taxon>Gossypium</taxon>
    </lineage>
</organism>
<gene>
    <name evidence="6" type="ORF">ES288_A09G148200v1</name>
</gene>
<reference evidence="6 7" key="1">
    <citation type="submission" date="2019-06" db="EMBL/GenBank/DDBJ databases">
        <title>WGS assembly of Gossypium darwinii.</title>
        <authorList>
            <person name="Chen Z.J."/>
            <person name="Sreedasyam A."/>
            <person name="Ando A."/>
            <person name="Song Q."/>
            <person name="De L."/>
            <person name="Hulse-Kemp A."/>
            <person name="Ding M."/>
            <person name="Ye W."/>
            <person name="Kirkbride R."/>
            <person name="Jenkins J."/>
            <person name="Plott C."/>
            <person name="Lovell J."/>
            <person name="Lin Y.-M."/>
            <person name="Vaughn R."/>
            <person name="Liu B."/>
            <person name="Li W."/>
            <person name="Simpson S."/>
            <person name="Scheffler B."/>
            <person name="Saski C."/>
            <person name="Grover C."/>
            <person name="Hu G."/>
            <person name="Conover J."/>
            <person name="Carlson J."/>
            <person name="Shu S."/>
            <person name="Boston L."/>
            <person name="Williams M."/>
            <person name="Peterson D."/>
            <person name="Mcgee K."/>
            <person name="Jones D."/>
            <person name="Wendel J."/>
            <person name="Stelly D."/>
            <person name="Grimwood J."/>
            <person name="Schmutz J."/>
        </authorList>
    </citation>
    <scope>NUCLEOTIDE SEQUENCE [LARGE SCALE GENOMIC DNA]</scope>
    <source>
        <strain evidence="6">1808015.09</strain>
    </source>
</reference>
<dbReference type="InterPro" id="IPR019786">
    <property type="entry name" value="Zinc_finger_PHD-type_CS"/>
</dbReference>
<evidence type="ECO:0000313" key="6">
    <source>
        <dbReference type="EMBL" id="TYH02534.1"/>
    </source>
</evidence>